<dbReference type="EMBL" id="MSCH01000003">
    <property type="protein sequence ID" value="PQJ54537.1"/>
    <property type="molecule type" value="Genomic_DNA"/>
</dbReference>
<dbReference type="Pfam" id="PF14240">
    <property type="entry name" value="YHYH"/>
    <property type="match status" value="1"/>
</dbReference>
<dbReference type="AlphaFoldDB" id="A0A2S7UX58"/>
<dbReference type="OrthoDB" id="9796530at2"/>
<feature type="chain" id="PRO_5015592921" description="YHYH domain-containing protein" evidence="1">
    <location>
        <begin position="21"/>
        <end position="356"/>
    </location>
</feature>
<reference evidence="3 4" key="1">
    <citation type="submission" date="2016-12" db="EMBL/GenBank/DDBJ databases">
        <title>Diversity of luminous bacteria.</title>
        <authorList>
            <person name="Yoshizawa S."/>
            <person name="Kogure K."/>
        </authorList>
    </citation>
    <scope>NUCLEOTIDE SEQUENCE [LARGE SCALE GENOMIC DNA]</scope>
    <source>
        <strain evidence="3 4">SA4-48</strain>
    </source>
</reference>
<keyword evidence="1" id="KW-0732">Signal</keyword>
<sequence length="356" mass="38333">MKFTKLTILTAILLSITACGDSSNDDDASLTDDSSTDSETVDTSVIDITNVNFTKRDGSCADYEGYYKSEVMDIKNAISFIGDVSILPSSDVCTLDANTIPNHDFHDGGSQFATQPAEVRTQFFINANPTFADEVNPLTLGTAEAVLLNGVTLDILAAACYGVGNETLGQEKIGCGANQDDNPWRYDPMSPLNSFGTDTHNAHTQPSGKYHYHGNPIAMFEQDCSTASTASPVIGFAADGFPVFGSCINVDGTIREATPSFELKQGTRQDVAGYQTPEADVGSIASDSYDGQFRGDYEYSEGLGDLDECNGMTVDGQYGYYITNSFPWTLSCYKGDTNASFSEQEVSESRSHTHTH</sequence>
<organism evidence="3 4">
    <name type="scientific">Psychrosphaera saromensis</name>
    <dbReference type="NCBI Taxonomy" id="716813"/>
    <lineage>
        <taxon>Bacteria</taxon>
        <taxon>Pseudomonadati</taxon>
        <taxon>Pseudomonadota</taxon>
        <taxon>Gammaproteobacteria</taxon>
        <taxon>Alteromonadales</taxon>
        <taxon>Pseudoalteromonadaceae</taxon>
        <taxon>Psychrosphaera</taxon>
    </lineage>
</organism>
<dbReference type="InterPro" id="IPR025924">
    <property type="entry name" value="YHYH_dom"/>
</dbReference>
<feature type="signal peptide" evidence="1">
    <location>
        <begin position="1"/>
        <end position="20"/>
    </location>
</feature>
<evidence type="ECO:0000259" key="2">
    <source>
        <dbReference type="Pfam" id="PF14240"/>
    </source>
</evidence>
<keyword evidence="4" id="KW-1185">Reference proteome</keyword>
<feature type="domain" description="YHYH" evidence="2">
    <location>
        <begin position="123"/>
        <end position="335"/>
    </location>
</feature>
<accession>A0A2S7UX58</accession>
<evidence type="ECO:0000313" key="4">
    <source>
        <dbReference type="Proteomes" id="UP000239007"/>
    </source>
</evidence>
<name>A0A2S7UX58_9GAMM</name>
<evidence type="ECO:0000256" key="1">
    <source>
        <dbReference type="SAM" id="SignalP"/>
    </source>
</evidence>
<protein>
    <recommendedName>
        <fullName evidence="2">YHYH domain-containing protein</fullName>
    </recommendedName>
</protein>
<dbReference type="Proteomes" id="UP000239007">
    <property type="component" value="Unassembled WGS sequence"/>
</dbReference>
<proteinExistence type="predicted"/>
<gene>
    <name evidence="3" type="ORF">BTO11_13355</name>
</gene>
<evidence type="ECO:0000313" key="3">
    <source>
        <dbReference type="EMBL" id="PQJ54537.1"/>
    </source>
</evidence>
<comment type="caution">
    <text evidence="3">The sequence shown here is derived from an EMBL/GenBank/DDBJ whole genome shotgun (WGS) entry which is preliminary data.</text>
</comment>
<dbReference type="RefSeq" id="WP_105053056.1">
    <property type="nucleotide sequence ID" value="NZ_BMYG01000001.1"/>
</dbReference>
<dbReference type="PROSITE" id="PS51257">
    <property type="entry name" value="PROKAR_LIPOPROTEIN"/>
    <property type="match status" value="1"/>
</dbReference>